<evidence type="ECO:0008006" key="3">
    <source>
        <dbReference type="Google" id="ProtNLM"/>
    </source>
</evidence>
<dbReference type="InterPro" id="IPR036866">
    <property type="entry name" value="RibonucZ/Hydroxyglut_hydro"/>
</dbReference>
<dbReference type="SUPFAM" id="SSF56281">
    <property type="entry name" value="Metallo-hydrolase/oxidoreductase"/>
    <property type="match status" value="1"/>
</dbReference>
<proteinExistence type="predicted"/>
<dbReference type="AlphaFoldDB" id="A0A1F4YDE7"/>
<sequence length="214" mass="23303">MEVTYLGHSSFRIKGKTAVIVTDPYDENCGKFPKDVSADIVTVSHDHSDHNNIKSLSSSFIVHGPGEYEVKGVSIIGVHTWHDEKLGAERGANTVYVIEIDGMRVAHLGDLGHKLSQEQIDEMGPVDVVMVPVGGVYTIDAATAGNVVKQVDPWMVIPMHYQQAGLDSAAFGKLTGVGEFLKEMGKTDVQAIPKLVISVDRLPTEQQVVVLERR</sequence>
<organism evidence="1 2">
    <name type="scientific">Candidatus Amesbacteria bacterium RIFCSPHIGHO2_01_FULL_48_32b</name>
    <dbReference type="NCBI Taxonomy" id="1797253"/>
    <lineage>
        <taxon>Bacteria</taxon>
        <taxon>Candidatus Amesiibacteriota</taxon>
    </lineage>
</organism>
<protein>
    <recommendedName>
        <fullName evidence="3">Lactamase</fullName>
    </recommendedName>
</protein>
<reference evidence="1 2" key="1">
    <citation type="journal article" date="2016" name="Nat. Commun.">
        <title>Thousands of microbial genomes shed light on interconnected biogeochemical processes in an aquifer system.</title>
        <authorList>
            <person name="Anantharaman K."/>
            <person name="Brown C.T."/>
            <person name="Hug L.A."/>
            <person name="Sharon I."/>
            <person name="Castelle C.J."/>
            <person name="Probst A.J."/>
            <person name="Thomas B.C."/>
            <person name="Singh A."/>
            <person name="Wilkins M.J."/>
            <person name="Karaoz U."/>
            <person name="Brodie E.L."/>
            <person name="Williams K.H."/>
            <person name="Hubbard S.S."/>
            <person name="Banfield J.F."/>
        </authorList>
    </citation>
    <scope>NUCLEOTIDE SEQUENCE [LARGE SCALE GENOMIC DNA]</scope>
</reference>
<dbReference type="Proteomes" id="UP000178176">
    <property type="component" value="Unassembled WGS sequence"/>
</dbReference>
<dbReference type="PANTHER" id="PTHR39189:SF1">
    <property type="entry name" value="UPF0173 METAL-DEPENDENT HYDROLASE YTKL"/>
    <property type="match status" value="1"/>
</dbReference>
<gene>
    <name evidence="1" type="ORF">A2876_03960</name>
</gene>
<comment type="caution">
    <text evidence="1">The sequence shown here is derived from an EMBL/GenBank/DDBJ whole genome shotgun (WGS) entry which is preliminary data.</text>
</comment>
<dbReference type="Gene3D" id="3.60.15.10">
    <property type="entry name" value="Ribonuclease Z/Hydroxyacylglutathione hydrolase-like"/>
    <property type="match status" value="1"/>
</dbReference>
<dbReference type="PANTHER" id="PTHR39189">
    <property type="entry name" value="UPF0173 METAL-DEPENDENT HYDROLASE YTKL"/>
    <property type="match status" value="1"/>
</dbReference>
<accession>A0A1F4YDE7</accession>
<dbReference type="Pfam" id="PF13483">
    <property type="entry name" value="Lactamase_B_3"/>
    <property type="match status" value="1"/>
</dbReference>
<evidence type="ECO:0000313" key="2">
    <source>
        <dbReference type="Proteomes" id="UP000178176"/>
    </source>
</evidence>
<evidence type="ECO:0000313" key="1">
    <source>
        <dbReference type="EMBL" id="OGC91878.1"/>
    </source>
</evidence>
<name>A0A1F4YDE7_9BACT</name>
<dbReference type="EMBL" id="MEXH01000027">
    <property type="protein sequence ID" value="OGC91878.1"/>
    <property type="molecule type" value="Genomic_DNA"/>
</dbReference>